<reference evidence="2" key="3">
    <citation type="submission" date="2018-11" db="EMBL/GenBank/DDBJ databases">
        <authorList>
            <consortium name="Genoscope - CEA"/>
            <person name="William W."/>
        </authorList>
    </citation>
    <scope>NUCLEOTIDE SEQUENCE</scope>
</reference>
<keyword evidence="4" id="KW-1185">Reference proteome</keyword>
<evidence type="ECO:0000313" key="2">
    <source>
        <dbReference type="EMBL" id="VDD11485.1"/>
    </source>
</evidence>
<protein>
    <submittedName>
        <fullName evidence="2 3">Uncharacterized protein</fullName>
    </submittedName>
</protein>
<gene>
    <name evidence="2" type="ORF">BRAA04T16487Z</name>
    <name evidence="1" type="ORF">BRAPAZ1V2_A04P08870.2</name>
</gene>
<evidence type="ECO:0000313" key="1">
    <source>
        <dbReference type="EMBL" id="CAG7905986.1"/>
    </source>
</evidence>
<dbReference type="EMBL" id="LR031576">
    <property type="protein sequence ID" value="VDD11485.1"/>
    <property type="molecule type" value="Genomic_DNA"/>
</dbReference>
<dbReference type="Gramene" id="A04p08870.2_BraZ1">
    <property type="protein sequence ID" value="A04p08870.2_BraZ1.CDS"/>
    <property type="gene ID" value="A04g08870.2_BraZ1"/>
</dbReference>
<dbReference type="AlphaFoldDB" id="A0A3P6CM25"/>
<sequence>MTEERRVAMNDEGRSFTVENEHSQLSLDVGVNRKEETQQSCCIVEEENMRRCARADILTWNGETLCVGDFNIGERPSGSNPSAIFADANSSRTKSGMMTHLLSFSVKSK</sequence>
<organism evidence="2">
    <name type="scientific">Brassica campestris</name>
    <name type="common">Field mustard</name>
    <dbReference type="NCBI Taxonomy" id="3711"/>
    <lineage>
        <taxon>Eukaryota</taxon>
        <taxon>Viridiplantae</taxon>
        <taxon>Streptophyta</taxon>
        <taxon>Embryophyta</taxon>
        <taxon>Tracheophyta</taxon>
        <taxon>Spermatophyta</taxon>
        <taxon>Magnoliopsida</taxon>
        <taxon>eudicotyledons</taxon>
        <taxon>Gunneridae</taxon>
        <taxon>Pentapetalae</taxon>
        <taxon>rosids</taxon>
        <taxon>malvids</taxon>
        <taxon>Brassicales</taxon>
        <taxon>Brassicaceae</taxon>
        <taxon>Brassiceae</taxon>
        <taxon>Brassica</taxon>
    </lineage>
</organism>
<accession>M4EVD2</accession>
<dbReference type="Proteomes" id="UP000694005">
    <property type="component" value="Chromosome A04"/>
</dbReference>
<evidence type="ECO:0000313" key="3">
    <source>
        <dbReference type="EnsemblPlants" id="Bra032765.1-P"/>
    </source>
</evidence>
<accession>A0A3P6CM25</accession>
<dbReference type="Proteomes" id="UP000011750">
    <property type="component" value="Chromosome A04"/>
</dbReference>
<dbReference type="EnsemblPlants" id="Bra032765.1">
    <property type="protein sequence ID" value="Bra032765.1-P"/>
    <property type="gene ID" value="Bra032765"/>
</dbReference>
<reference evidence="3" key="4">
    <citation type="submission" date="2023-03" db="UniProtKB">
        <authorList>
            <consortium name="EnsemblPlants"/>
        </authorList>
    </citation>
    <scope>IDENTIFICATION</scope>
    <source>
        <strain evidence="3">cv. Chiifu-401-42</strain>
    </source>
</reference>
<reference evidence="4" key="2">
    <citation type="journal article" date="2018" name="Hortic Res">
        <title>Improved Brassica rapa reference genome by single-molecule sequencing and chromosome conformation capture technologies.</title>
        <authorList>
            <person name="Zhang L."/>
            <person name="Cai X."/>
            <person name="Wu J."/>
            <person name="Liu M."/>
            <person name="Grob S."/>
            <person name="Cheng F."/>
            <person name="Liang J."/>
            <person name="Cai C."/>
            <person name="Liu Z."/>
            <person name="Liu B."/>
            <person name="Wang F."/>
            <person name="Li S."/>
            <person name="Liu F."/>
            <person name="Li X."/>
            <person name="Cheng L."/>
            <person name="Yang W."/>
            <person name="Li M.H."/>
            <person name="Grossniklaus U."/>
            <person name="Zheng H."/>
            <person name="Wang X."/>
        </authorList>
    </citation>
    <scope>NUCLEOTIDE SEQUENCE [LARGE SCALE GENOMIC DNA]</scope>
    <source>
        <strain evidence="4">cv. Chiifu-401-42</strain>
    </source>
</reference>
<name>A0A3P6CM25_BRACM</name>
<dbReference type="Gramene" id="Bra032765.1">
    <property type="protein sequence ID" value="Bra032765.1-P"/>
    <property type="gene ID" value="Bra032765"/>
</dbReference>
<dbReference type="EMBL" id="LS974620">
    <property type="protein sequence ID" value="CAG7905986.1"/>
    <property type="molecule type" value="Genomic_DNA"/>
</dbReference>
<dbReference type="HOGENOM" id="CLU_2187634_0_0_1"/>
<evidence type="ECO:0000313" key="4">
    <source>
        <dbReference type="Proteomes" id="UP000011750"/>
    </source>
</evidence>
<proteinExistence type="predicted"/>
<reference evidence="4" key="1">
    <citation type="journal article" date="2011" name="Nat. Genet.">
        <title>The genome of the mesopolyploid crop species Brassica rapa.</title>
        <authorList>
            <consortium name="Brassica rapa Genome Sequencing Project Consortium"/>
            <person name="Wang X."/>
            <person name="Wang H."/>
            <person name="Wang J."/>
            <person name="Sun R."/>
            <person name="Wu J."/>
            <person name="Liu S."/>
            <person name="Bai Y."/>
            <person name="Mun J.H."/>
            <person name="Bancroft I."/>
            <person name="Cheng F."/>
            <person name="Huang S."/>
            <person name="Li X."/>
            <person name="Hua W."/>
            <person name="Wang J."/>
            <person name="Wang X."/>
            <person name="Freeling M."/>
            <person name="Pires J.C."/>
            <person name="Paterson A.H."/>
            <person name="Chalhoub B."/>
            <person name="Wang B."/>
            <person name="Hayward A."/>
            <person name="Sharpe A.G."/>
            <person name="Park B.S."/>
            <person name="Weisshaar B."/>
            <person name="Liu B."/>
            <person name="Li B."/>
            <person name="Liu B."/>
            <person name="Tong C."/>
            <person name="Song C."/>
            <person name="Duran C."/>
            <person name="Peng C."/>
            <person name="Geng C."/>
            <person name="Koh C."/>
            <person name="Lin C."/>
            <person name="Edwards D."/>
            <person name="Mu D."/>
            <person name="Shen D."/>
            <person name="Soumpourou E."/>
            <person name="Li F."/>
            <person name="Fraser F."/>
            <person name="Conant G."/>
            <person name="Lassalle G."/>
            <person name="King G.J."/>
            <person name="Bonnema G."/>
            <person name="Tang H."/>
            <person name="Wang H."/>
            <person name="Belcram H."/>
            <person name="Zhou H."/>
            <person name="Hirakawa H."/>
            <person name="Abe H."/>
            <person name="Guo H."/>
            <person name="Wang H."/>
            <person name="Jin H."/>
            <person name="Parkin I.A."/>
            <person name="Batley J."/>
            <person name="Kim J.S."/>
            <person name="Just J."/>
            <person name="Li J."/>
            <person name="Xu J."/>
            <person name="Deng J."/>
            <person name="Kim J.A."/>
            <person name="Li J."/>
            <person name="Yu J."/>
            <person name="Meng J."/>
            <person name="Wang J."/>
            <person name="Min J."/>
            <person name="Poulain J."/>
            <person name="Wang J."/>
            <person name="Hatakeyama K."/>
            <person name="Wu K."/>
            <person name="Wang L."/>
            <person name="Fang L."/>
            <person name="Trick M."/>
            <person name="Links M.G."/>
            <person name="Zhao M."/>
            <person name="Jin M."/>
            <person name="Ramchiary N."/>
            <person name="Drou N."/>
            <person name="Berkman P.J."/>
            <person name="Cai Q."/>
            <person name="Huang Q."/>
            <person name="Li R."/>
            <person name="Tabata S."/>
            <person name="Cheng S."/>
            <person name="Zhang S."/>
            <person name="Zhang S."/>
            <person name="Huang S."/>
            <person name="Sato S."/>
            <person name="Sun S."/>
            <person name="Kwon S.J."/>
            <person name="Choi S.R."/>
            <person name="Lee T.H."/>
            <person name="Fan W."/>
            <person name="Zhao X."/>
            <person name="Tan X."/>
            <person name="Xu X."/>
            <person name="Wang Y."/>
            <person name="Qiu Y."/>
            <person name="Yin Y."/>
            <person name="Li Y."/>
            <person name="Du Y."/>
            <person name="Liao Y."/>
            <person name="Lim Y."/>
            <person name="Narusaka Y."/>
            <person name="Wang Y."/>
            <person name="Wang Z."/>
            <person name="Li Z."/>
            <person name="Wang Z."/>
            <person name="Xiong Z."/>
            <person name="Zhang Z."/>
        </authorList>
    </citation>
    <scope>NUCLEOTIDE SEQUENCE [LARGE SCALE GENOMIC DNA]</scope>
    <source>
        <strain evidence="4">cv. Chiifu-401-42</strain>
    </source>
</reference>